<feature type="domain" description="Tetrahydrofolate dehydrogenase/cyclohydrolase NAD(P)-binding" evidence="14">
    <location>
        <begin position="139"/>
        <end position="283"/>
    </location>
</feature>
<evidence type="ECO:0000256" key="2">
    <source>
        <dbReference type="ARBA" id="ARBA00011738"/>
    </source>
</evidence>
<keyword evidence="6 12" id="KW-0378">Hydrolase</keyword>
<dbReference type="GO" id="GO:0000105">
    <property type="term" value="P:L-histidine biosynthetic process"/>
    <property type="evidence" value="ECO:0007669"/>
    <property type="project" value="UniProtKB-KW"/>
</dbReference>
<dbReference type="InterPro" id="IPR000672">
    <property type="entry name" value="THF_DH/CycHdrlase"/>
</dbReference>
<dbReference type="PANTHER" id="PTHR48099:SF5">
    <property type="entry name" value="C-1-TETRAHYDROFOLATE SYNTHASE, CYTOPLASMIC"/>
    <property type="match status" value="1"/>
</dbReference>
<comment type="catalytic activity">
    <reaction evidence="12">
        <text>(6R)-5,10-methenyltetrahydrofolate + H2O = (6R)-10-formyltetrahydrofolate + H(+)</text>
        <dbReference type="Rhea" id="RHEA:23700"/>
        <dbReference type="ChEBI" id="CHEBI:15377"/>
        <dbReference type="ChEBI" id="CHEBI:15378"/>
        <dbReference type="ChEBI" id="CHEBI:57455"/>
        <dbReference type="ChEBI" id="CHEBI:195366"/>
        <dbReference type="EC" id="3.5.4.9"/>
    </reaction>
</comment>
<evidence type="ECO:0000313" key="16">
    <source>
        <dbReference type="Proteomes" id="UP000264006"/>
    </source>
</evidence>
<protein>
    <recommendedName>
        <fullName evidence="12">Bifunctional protein FolD</fullName>
    </recommendedName>
    <domain>
        <recommendedName>
            <fullName evidence="12">Methylenetetrahydrofolate dehydrogenase</fullName>
            <ecNumber evidence="12">1.5.1.5</ecNumber>
        </recommendedName>
    </domain>
    <domain>
        <recommendedName>
            <fullName evidence="12">Methenyltetrahydrofolate cyclohydrolase</fullName>
            <ecNumber evidence="12">3.5.4.9</ecNumber>
        </recommendedName>
    </domain>
</protein>
<comment type="catalytic activity">
    <reaction evidence="12">
        <text>(6R)-5,10-methylene-5,6,7,8-tetrahydrofolate + NADP(+) = (6R)-5,10-methenyltetrahydrofolate + NADPH</text>
        <dbReference type="Rhea" id="RHEA:22812"/>
        <dbReference type="ChEBI" id="CHEBI:15636"/>
        <dbReference type="ChEBI" id="CHEBI:57455"/>
        <dbReference type="ChEBI" id="CHEBI:57783"/>
        <dbReference type="ChEBI" id="CHEBI:58349"/>
        <dbReference type="EC" id="1.5.1.5"/>
    </reaction>
</comment>
<feature type="domain" description="Tetrahydrofolate dehydrogenase/cyclohydrolase catalytic" evidence="13">
    <location>
        <begin position="6"/>
        <end position="120"/>
    </location>
</feature>
<reference evidence="15 16" key="1">
    <citation type="submission" date="2018-09" db="EMBL/GenBank/DDBJ databases">
        <title>Complete genome sequence of Euzebya sp. DY32-46 isolated from seawater of Pacific Ocean.</title>
        <authorList>
            <person name="Xu L."/>
            <person name="Wu Y.-H."/>
            <person name="Xu X.-W."/>
        </authorList>
    </citation>
    <scope>NUCLEOTIDE SEQUENCE [LARGE SCALE GENOMIC DNA]</scope>
    <source>
        <strain evidence="15 16">DY32-46</strain>
    </source>
</reference>
<dbReference type="GO" id="GO:0035999">
    <property type="term" value="P:tetrahydrofolate interconversion"/>
    <property type="evidence" value="ECO:0007669"/>
    <property type="project" value="UniProtKB-UniRule"/>
</dbReference>
<dbReference type="EC" id="1.5.1.5" evidence="12"/>
<comment type="similarity">
    <text evidence="12">Belongs to the tetrahydrofolate dehydrogenase/cyclohydrolase family.</text>
</comment>
<dbReference type="Pfam" id="PF00763">
    <property type="entry name" value="THF_DHG_CYH"/>
    <property type="match status" value="1"/>
</dbReference>
<dbReference type="GO" id="GO:0009086">
    <property type="term" value="P:methionine biosynthetic process"/>
    <property type="evidence" value="ECO:0007669"/>
    <property type="project" value="UniProtKB-KW"/>
</dbReference>
<dbReference type="Pfam" id="PF02882">
    <property type="entry name" value="THF_DHG_CYH_C"/>
    <property type="match status" value="1"/>
</dbReference>
<evidence type="ECO:0000256" key="8">
    <source>
        <dbReference type="ARBA" id="ARBA00023002"/>
    </source>
</evidence>
<accession>A0A346XTJ5</accession>
<comment type="caution">
    <text evidence="12">Lacks conserved residue(s) required for the propagation of feature annotation.</text>
</comment>
<dbReference type="PRINTS" id="PR00085">
    <property type="entry name" value="THFDHDRGNASE"/>
</dbReference>
<comment type="pathway">
    <text evidence="1 12">One-carbon metabolism; tetrahydrofolate interconversion.</text>
</comment>
<dbReference type="InterPro" id="IPR036291">
    <property type="entry name" value="NAD(P)-bd_dom_sf"/>
</dbReference>
<name>A0A346XTJ5_9ACTN</name>
<dbReference type="GO" id="GO:0005829">
    <property type="term" value="C:cytosol"/>
    <property type="evidence" value="ECO:0007669"/>
    <property type="project" value="TreeGrafter"/>
</dbReference>
<dbReference type="CDD" id="cd01080">
    <property type="entry name" value="NAD_bind_m-THF_DH_Cyclohyd"/>
    <property type="match status" value="1"/>
</dbReference>
<evidence type="ECO:0000256" key="12">
    <source>
        <dbReference type="HAMAP-Rule" id="MF_01576"/>
    </source>
</evidence>
<keyword evidence="4 12" id="KW-0028">Amino-acid biosynthesis</keyword>
<dbReference type="GO" id="GO:0004477">
    <property type="term" value="F:methenyltetrahydrofolate cyclohydrolase activity"/>
    <property type="evidence" value="ECO:0007669"/>
    <property type="project" value="UniProtKB-UniRule"/>
</dbReference>
<comment type="function">
    <text evidence="12">Catalyzes the oxidation of 5,10-methylenetetrahydrofolate to 5,10-methenyltetrahydrofolate and then the hydrolysis of 5,10-methenyltetrahydrofolate to 10-formyltetrahydrofolate.</text>
</comment>
<dbReference type="InterPro" id="IPR020630">
    <property type="entry name" value="THF_DH/CycHdrlase_cat_dom"/>
</dbReference>
<keyword evidence="5 12" id="KW-0658">Purine biosynthesis</keyword>
<dbReference type="RefSeq" id="WP_114590335.1">
    <property type="nucleotide sequence ID" value="NZ_CP031165.1"/>
</dbReference>
<evidence type="ECO:0000313" key="15">
    <source>
        <dbReference type="EMBL" id="AXV05542.1"/>
    </source>
</evidence>
<evidence type="ECO:0000256" key="6">
    <source>
        <dbReference type="ARBA" id="ARBA00022801"/>
    </source>
</evidence>
<keyword evidence="8 12" id="KW-0560">Oxidoreductase</keyword>
<dbReference type="GO" id="GO:0004488">
    <property type="term" value="F:methylenetetrahydrofolate dehydrogenase (NADP+) activity"/>
    <property type="evidence" value="ECO:0007669"/>
    <property type="project" value="UniProtKB-UniRule"/>
</dbReference>
<evidence type="ECO:0000256" key="1">
    <source>
        <dbReference type="ARBA" id="ARBA00004777"/>
    </source>
</evidence>
<dbReference type="SUPFAM" id="SSF51735">
    <property type="entry name" value="NAD(P)-binding Rossmann-fold domains"/>
    <property type="match status" value="1"/>
</dbReference>
<sequence length="289" mass="30241">MSAQIIDGKAVAAAQRDRIAAEVADLTAAGVQPGLAAVLVGDDPASHVYVGMKEKDCAAVGMRSLGARLPSDVTQETLHAEIDRLNEDPQVHGIIVQMPLPDHLDEVAAQDRIAPEKDVDGLHPHSQGQLMRGVPTYVPATPLGCQVLLEHYDIPLSGANVVIVGRSTLVGRPLAMLLSRKGVDATVTCCHSRTKDLAAHTRGADIVIMAVGVARMLTADMVREGAVVIDVGITRGEDGKLVGDVDFDGVAEVAGWITPVPGGVGPMTRAMLLENTLRAARTQSGQPSS</sequence>
<dbReference type="AlphaFoldDB" id="A0A346XTJ5"/>
<feature type="binding site" evidence="12">
    <location>
        <position position="233"/>
    </location>
    <ligand>
        <name>NADP(+)</name>
        <dbReference type="ChEBI" id="CHEBI:58349"/>
    </ligand>
</feature>
<dbReference type="EC" id="3.5.4.9" evidence="12"/>
<keyword evidence="7 12" id="KW-0521">NADP</keyword>
<evidence type="ECO:0000256" key="3">
    <source>
        <dbReference type="ARBA" id="ARBA00022563"/>
    </source>
</evidence>
<dbReference type="UniPathway" id="UPA00193"/>
<evidence type="ECO:0000256" key="4">
    <source>
        <dbReference type="ARBA" id="ARBA00022605"/>
    </source>
</evidence>
<dbReference type="GO" id="GO:0006164">
    <property type="term" value="P:purine nucleotide biosynthetic process"/>
    <property type="evidence" value="ECO:0007669"/>
    <property type="project" value="UniProtKB-KW"/>
</dbReference>
<evidence type="ECO:0000256" key="9">
    <source>
        <dbReference type="ARBA" id="ARBA00023102"/>
    </source>
</evidence>
<gene>
    <name evidence="12" type="primary">folD</name>
    <name evidence="15" type="ORF">DVS28_a0841</name>
</gene>
<dbReference type="KEGG" id="euz:DVS28_a0841"/>
<keyword evidence="9 12" id="KW-0368">Histidine biosynthesis</keyword>
<feature type="binding site" evidence="12">
    <location>
        <begin position="165"/>
        <end position="167"/>
    </location>
    <ligand>
        <name>NADP(+)</name>
        <dbReference type="ChEBI" id="CHEBI:58349"/>
    </ligand>
</feature>
<dbReference type="OrthoDB" id="9803580at2"/>
<dbReference type="FunFam" id="3.40.50.10860:FF:000005">
    <property type="entry name" value="C-1-tetrahydrofolate synthase, cytoplasmic, putative"/>
    <property type="match status" value="1"/>
</dbReference>
<evidence type="ECO:0000259" key="13">
    <source>
        <dbReference type="Pfam" id="PF00763"/>
    </source>
</evidence>
<keyword evidence="10 12" id="KW-0486">Methionine biosynthesis</keyword>
<proteinExistence type="inferred from homology"/>
<dbReference type="EMBL" id="CP031165">
    <property type="protein sequence ID" value="AXV05542.1"/>
    <property type="molecule type" value="Genomic_DNA"/>
</dbReference>
<keyword evidence="11 12" id="KW-0511">Multifunctional enzyme</keyword>
<dbReference type="FunFam" id="3.40.50.720:FF:000094">
    <property type="entry name" value="Bifunctional protein FolD"/>
    <property type="match status" value="1"/>
</dbReference>
<dbReference type="InterPro" id="IPR046346">
    <property type="entry name" value="Aminoacid_DH-like_N_sf"/>
</dbReference>
<dbReference type="InterPro" id="IPR020631">
    <property type="entry name" value="THF_DH/CycHdrlase_NAD-bd_dom"/>
</dbReference>
<dbReference type="HAMAP" id="MF_01576">
    <property type="entry name" value="THF_DHG_CYH"/>
    <property type="match status" value="1"/>
</dbReference>
<dbReference type="Gene3D" id="3.40.50.720">
    <property type="entry name" value="NAD(P)-binding Rossmann-like Domain"/>
    <property type="match status" value="1"/>
</dbReference>
<evidence type="ECO:0000256" key="11">
    <source>
        <dbReference type="ARBA" id="ARBA00023268"/>
    </source>
</evidence>
<comment type="subunit">
    <text evidence="2 12">Homodimer.</text>
</comment>
<evidence type="ECO:0000256" key="7">
    <source>
        <dbReference type="ARBA" id="ARBA00022857"/>
    </source>
</evidence>
<dbReference type="Proteomes" id="UP000264006">
    <property type="component" value="Chromosome"/>
</dbReference>
<keyword evidence="3 12" id="KW-0554">One-carbon metabolism</keyword>
<dbReference type="SUPFAM" id="SSF53223">
    <property type="entry name" value="Aminoacid dehydrogenase-like, N-terminal domain"/>
    <property type="match status" value="1"/>
</dbReference>
<keyword evidence="16" id="KW-1185">Reference proteome</keyword>
<dbReference type="Gene3D" id="3.40.50.10860">
    <property type="entry name" value="Leucine Dehydrogenase, chain A, domain 1"/>
    <property type="match status" value="1"/>
</dbReference>
<evidence type="ECO:0000259" key="14">
    <source>
        <dbReference type="Pfam" id="PF02882"/>
    </source>
</evidence>
<organism evidence="15 16">
    <name type="scientific">Euzebya pacifica</name>
    <dbReference type="NCBI Taxonomy" id="1608957"/>
    <lineage>
        <taxon>Bacteria</taxon>
        <taxon>Bacillati</taxon>
        <taxon>Actinomycetota</taxon>
        <taxon>Nitriliruptoria</taxon>
        <taxon>Euzebyales</taxon>
    </lineage>
</organism>
<evidence type="ECO:0000256" key="10">
    <source>
        <dbReference type="ARBA" id="ARBA00023167"/>
    </source>
</evidence>
<dbReference type="PANTHER" id="PTHR48099">
    <property type="entry name" value="C-1-TETRAHYDROFOLATE SYNTHASE, CYTOPLASMIC-RELATED"/>
    <property type="match status" value="1"/>
</dbReference>
<evidence type="ECO:0000256" key="5">
    <source>
        <dbReference type="ARBA" id="ARBA00022755"/>
    </source>
</evidence>